<evidence type="ECO:0000259" key="12">
    <source>
        <dbReference type="Pfam" id="PF01706"/>
    </source>
</evidence>
<evidence type="ECO:0000256" key="3">
    <source>
        <dbReference type="ARBA" id="ARBA00010299"/>
    </source>
</evidence>
<dbReference type="Gene3D" id="1.10.220.30">
    <property type="match status" value="3"/>
</dbReference>
<dbReference type="GO" id="GO:0003774">
    <property type="term" value="F:cytoskeletal motor activity"/>
    <property type="evidence" value="ECO:0007669"/>
    <property type="project" value="InterPro"/>
</dbReference>
<dbReference type="SUPFAM" id="SSF48029">
    <property type="entry name" value="FliG"/>
    <property type="match status" value="2"/>
</dbReference>
<keyword evidence="15" id="KW-0969">Cilium</keyword>
<comment type="subcellular location">
    <subcellularLocation>
        <location evidence="1">Bacterial flagellum basal body</location>
    </subcellularLocation>
    <subcellularLocation>
        <location evidence="2">Cell membrane</location>
        <topology evidence="2">Peripheral membrane protein</topology>
        <orientation evidence="2">Cytoplasmic side</orientation>
    </subcellularLocation>
</comment>
<dbReference type="InterPro" id="IPR000090">
    <property type="entry name" value="Flg_Motor_Flig"/>
</dbReference>
<gene>
    <name evidence="15" type="ORF">GZA08_08675</name>
</gene>
<keyword evidence="9" id="KW-0975">Bacterial flagellum</keyword>
<accession>A0A6B2JI62</accession>
<keyword evidence="6" id="KW-0145">Chemotaxis</keyword>
<evidence type="ECO:0000256" key="11">
    <source>
        <dbReference type="SAM" id="MobiDB-lite"/>
    </source>
</evidence>
<evidence type="ECO:0000256" key="9">
    <source>
        <dbReference type="ARBA" id="ARBA00023143"/>
    </source>
</evidence>
<evidence type="ECO:0000256" key="6">
    <source>
        <dbReference type="ARBA" id="ARBA00022500"/>
    </source>
</evidence>
<evidence type="ECO:0000313" key="16">
    <source>
        <dbReference type="Proteomes" id="UP000474757"/>
    </source>
</evidence>
<protein>
    <recommendedName>
        <fullName evidence="4">Flagellar motor switch protein FliG</fullName>
    </recommendedName>
</protein>
<dbReference type="InterPro" id="IPR032779">
    <property type="entry name" value="FliG_M"/>
</dbReference>
<dbReference type="PRINTS" id="PR00954">
    <property type="entry name" value="FLGMOTORFLIG"/>
</dbReference>
<comment type="similarity">
    <text evidence="3">Belongs to the FliG family.</text>
</comment>
<keyword evidence="15" id="KW-0966">Cell projection</keyword>
<dbReference type="Pfam" id="PF14841">
    <property type="entry name" value="FliG_M"/>
    <property type="match status" value="1"/>
</dbReference>
<evidence type="ECO:0000313" key="15">
    <source>
        <dbReference type="EMBL" id="NDV01041.1"/>
    </source>
</evidence>
<proteinExistence type="inferred from homology"/>
<feature type="region of interest" description="Disordered" evidence="11">
    <location>
        <begin position="1"/>
        <end position="27"/>
    </location>
</feature>
<dbReference type="EMBL" id="JAAGAB010000002">
    <property type="protein sequence ID" value="NDV01041.1"/>
    <property type="molecule type" value="Genomic_DNA"/>
</dbReference>
<feature type="domain" description="Flagellar motor switch protein FliG N-terminal" evidence="14">
    <location>
        <begin position="25"/>
        <end position="121"/>
    </location>
</feature>
<dbReference type="InterPro" id="IPR011002">
    <property type="entry name" value="FliG_a-hlx"/>
</dbReference>
<dbReference type="GO" id="GO:0005886">
    <property type="term" value="C:plasma membrane"/>
    <property type="evidence" value="ECO:0007669"/>
    <property type="project" value="UniProtKB-SubCell"/>
</dbReference>
<dbReference type="Pfam" id="PF14842">
    <property type="entry name" value="FliG_N"/>
    <property type="match status" value="1"/>
</dbReference>
<keyword evidence="5" id="KW-1003">Cell membrane</keyword>
<name>A0A6B2JI62_9RHOB</name>
<dbReference type="GO" id="GO:0009425">
    <property type="term" value="C:bacterial-type flagellum basal body"/>
    <property type="evidence" value="ECO:0007669"/>
    <property type="project" value="UniProtKB-SubCell"/>
</dbReference>
<dbReference type="InterPro" id="IPR023087">
    <property type="entry name" value="Flg_Motor_Flig_C"/>
</dbReference>
<evidence type="ECO:0000256" key="10">
    <source>
        <dbReference type="ARBA" id="ARBA00025598"/>
    </source>
</evidence>
<dbReference type="PANTHER" id="PTHR30534">
    <property type="entry name" value="FLAGELLAR MOTOR SWITCH PROTEIN FLIG"/>
    <property type="match status" value="1"/>
</dbReference>
<evidence type="ECO:0000256" key="1">
    <source>
        <dbReference type="ARBA" id="ARBA00004117"/>
    </source>
</evidence>
<reference evidence="15 16" key="1">
    <citation type="submission" date="2020-02" db="EMBL/GenBank/DDBJ databases">
        <title>Pseudoroseicyclus tamarix, sp. nov., isolated from offshore sediment of a Tamarix chinensis forest.</title>
        <authorList>
            <person name="Gai Y."/>
        </authorList>
    </citation>
    <scope>NUCLEOTIDE SEQUENCE [LARGE SCALE GENOMIC DNA]</scope>
    <source>
        <strain evidence="15 16">CLL3-39</strain>
    </source>
</reference>
<keyword evidence="7" id="KW-0283">Flagellar rotation</keyword>
<keyword evidence="16" id="KW-1185">Reference proteome</keyword>
<evidence type="ECO:0000256" key="4">
    <source>
        <dbReference type="ARBA" id="ARBA00021870"/>
    </source>
</evidence>
<dbReference type="GO" id="GO:0006935">
    <property type="term" value="P:chemotaxis"/>
    <property type="evidence" value="ECO:0007669"/>
    <property type="project" value="UniProtKB-KW"/>
</dbReference>
<evidence type="ECO:0000256" key="2">
    <source>
        <dbReference type="ARBA" id="ARBA00004413"/>
    </source>
</evidence>
<comment type="function">
    <text evidence="10">FliG is one of three proteins (FliG, FliN, FliM) that forms the rotor-mounted switch complex (C ring), located at the base of the basal body. This complex interacts with the CheY and CheZ chemotaxis proteins, in addition to contacting components of the motor that determine the direction of flagellar rotation.</text>
</comment>
<dbReference type="GO" id="GO:0071973">
    <property type="term" value="P:bacterial-type flagellum-dependent cell motility"/>
    <property type="evidence" value="ECO:0007669"/>
    <property type="project" value="InterPro"/>
</dbReference>
<comment type="caution">
    <text evidence="15">The sequence shown here is derived from an EMBL/GenBank/DDBJ whole genome shotgun (WGS) entry which is preliminary data.</text>
</comment>
<evidence type="ECO:0000259" key="14">
    <source>
        <dbReference type="Pfam" id="PF14842"/>
    </source>
</evidence>
<dbReference type="Proteomes" id="UP000474757">
    <property type="component" value="Unassembled WGS sequence"/>
</dbReference>
<feature type="domain" description="Flagellar motor switch protein FliG middle" evidence="13">
    <location>
        <begin position="135"/>
        <end position="201"/>
    </location>
</feature>
<keyword evidence="15" id="KW-0282">Flagellum</keyword>
<feature type="domain" description="Flagellar motor switch protein FliG C-terminal" evidence="12">
    <location>
        <begin position="235"/>
        <end position="349"/>
    </location>
</feature>
<evidence type="ECO:0000256" key="5">
    <source>
        <dbReference type="ARBA" id="ARBA00022475"/>
    </source>
</evidence>
<keyword evidence="8" id="KW-0472">Membrane</keyword>
<dbReference type="AlphaFoldDB" id="A0A6B2JI62"/>
<dbReference type="InterPro" id="IPR028263">
    <property type="entry name" value="FliG_N"/>
</dbReference>
<dbReference type="Pfam" id="PF01706">
    <property type="entry name" value="FliG_C"/>
    <property type="match status" value="1"/>
</dbReference>
<sequence length="359" mass="37580">MGLPNAGAGAPALSAAPRAPRPEGLSRRRKAAMVVQMLLRDGTDISLSKLPEEVQLDLTRELGQLKVIDRATVEAVANEFLNDLESVGLTAPGGLEGALATLRDRLSPAAAARLHRETPSGATDPWSLVAALKVEHLVPIMENECTEVAAVTLSKLPAGKAAELLGKLPGERARRVAFAVNQTSGISPAAVARIGRALAAEYGERPPTAFADMPEARLGTILNSSQPKTRDEVLEALDAEAPDFAKGVRKAIFTFANISDRVQPLDLPKVTRNVENDTLVTALAGAAQTGGDEGAAAEFILSSLPGRMAEALREGVAERGRVKKAEGEAAMADVVTAIRAAVEAGEISLIDVGDDEEDE</sequence>
<feature type="compositionally biased region" description="Low complexity" evidence="11">
    <location>
        <begin position="1"/>
        <end position="18"/>
    </location>
</feature>
<evidence type="ECO:0000256" key="7">
    <source>
        <dbReference type="ARBA" id="ARBA00022779"/>
    </source>
</evidence>
<dbReference type="PANTHER" id="PTHR30534:SF0">
    <property type="entry name" value="FLAGELLAR MOTOR SWITCH PROTEIN FLIG"/>
    <property type="match status" value="1"/>
</dbReference>
<evidence type="ECO:0000259" key="13">
    <source>
        <dbReference type="Pfam" id="PF14841"/>
    </source>
</evidence>
<evidence type="ECO:0000256" key="8">
    <source>
        <dbReference type="ARBA" id="ARBA00023136"/>
    </source>
</evidence>
<organism evidence="15 16">
    <name type="scientific">Pseudoroseicyclus tamaricis</name>
    <dbReference type="NCBI Taxonomy" id="2705421"/>
    <lineage>
        <taxon>Bacteria</taxon>
        <taxon>Pseudomonadati</taxon>
        <taxon>Pseudomonadota</taxon>
        <taxon>Alphaproteobacteria</taxon>
        <taxon>Rhodobacterales</taxon>
        <taxon>Paracoccaceae</taxon>
        <taxon>Pseudoroseicyclus</taxon>
    </lineage>
</organism>